<reference evidence="11" key="1">
    <citation type="submission" date="2016-04" db="EMBL/GenBank/DDBJ databases">
        <authorList>
            <person name="Nguyen H.D."/>
            <person name="Samba Siva P."/>
            <person name="Cullis J."/>
            <person name="Levesque C.A."/>
            <person name="Hambleton S."/>
        </authorList>
    </citation>
    <scope>NUCLEOTIDE SEQUENCE</scope>
    <source>
        <strain evidence="11">DAOMC 236422</strain>
    </source>
</reference>
<comment type="similarity">
    <text evidence="3 10">Belongs to the PIGX family.</text>
</comment>
<evidence type="ECO:0000256" key="6">
    <source>
        <dbReference type="ARBA" id="ARBA00022824"/>
    </source>
</evidence>
<evidence type="ECO:0000256" key="7">
    <source>
        <dbReference type="ARBA" id="ARBA00022989"/>
    </source>
</evidence>
<evidence type="ECO:0000256" key="4">
    <source>
        <dbReference type="ARBA" id="ARBA00022502"/>
    </source>
</evidence>
<keyword evidence="7 10" id="KW-1133">Transmembrane helix</keyword>
<sequence>MSMSTAFANVPSLHPTIKVTIPAGHLSLPSHCRPFLLQRLPPALFIDPYAFQLQNKILLNPAIIKNITYLGQPDLERAVGYTDSTGAVRNADRFVRTLQRQRKRSDEVKAAVAALGYSDGQDVKVSSTTPDEGETEIQDLEASLRALNREHTAVLLELQRRGIREDPALAEKVVKAMKGEKVNLEEGAGAAASSRAETVVSIPVHARYLPPVAVGKGGVASSAGRVDVQALRDQIVHPNGSHALYDDVFVDRPDLFWACEGDMTQEEAFKQDWSFVEPAQLLPQPLYSHVSLTPPFPAFNPHYLRFLRPNPTQQDQTPLVLRLPRGDASLGPLLQALTFGVVVLASLLVMVQVNRVVSTVRRVERGRREKEE</sequence>
<keyword evidence="12" id="KW-1185">Reference proteome</keyword>
<reference evidence="11" key="2">
    <citation type="journal article" date="2019" name="IMA Fungus">
        <title>Genome sequencing and comparison of five Tilletia species to identify candidate genes for the detection of regulated species infecting wheat.</title>
        <authorList>
            <person name="Nguyen H.D.T."/>
            <person name="Sultana T."/>
            <person name="Kesanakurti P."/>
            <person name="Hambleton S."/>
        </authorList>
    </citation>
    <scope>NUCLEOTIDE SEQUENCE</scope>
    <source>
        <strain evidence="11">DAOMC 236422</strain>
    </source>
</reference>
<dbReference type="PANTHER" id="PTHR28650">
    <property type="entry name" value="PHOSPHATIDYLINOSITOL-GLYCAN BIOSYNTHESIS CLASS X PROTEIN"/>
    <property type="match status" value="1"/>
</dbReference>
<gene>
    <name evidence="11" type="ORF">A4X09_0g2127</name>
</gene>
<evidence type="ECO:0000256" key="10">
    <source>
        <dbReference type="RuleBase" id="RU366056"/>
    </source>
</evidence>
<comment type="pathway">
    <text evidence="2 10">Glycolipid biosynthesis; glycosylphosphatidylinositol-anchor biosynthesis.</text>
</comment>
<organism evidence="11 12">
    <name type="scientific">Tilletia walkeri</name>
    <dbReference type="NCBI Taxonomy" id="117179"/>
    <lineage>
        <taxon>Eukaryota</taxon>
        <taxon>Fungi</taxon>
        <taxon>Dikarya</taxon>
        <taxon>Basidiomycota</taxon>
        <taxon>Ustilaginomycotina</taxon>
        <taxon>Exobasidiomycetes</taxon>
        <taxon>Tilletiales</taxon>
        <taxon>Tilletiaceae</taxon>
        <taxon>Tilletia</taxon>
    </lineage>
</organism>
<comment type="caution">
    <text evidence="11">The sequence shown here is derived from an EMBL/GenBank/DDBJ whole genome shotgun (WGS) entry which is preliminary data.</text>
</comment>
<comment type="subcellular location">
    <subcellularLocation>
        <location evidence="1 10">Endoplasmic reticulum membrane</location>
        <topology evidence="1 10">Single-pass membrane protein</topology>
    </subcellularLocation>
</comment>
<evidence type="ECO:0000256" key="1">
    <source>
        <dbReference type="ARBA" id="ARBA00004389"/>
    </source>
</evidence>
<keyword evidence="5 10" id="KW-0812">Transmembrane</keyword>
<dbReference type="GO" id="GO:0005789">
    <property type="term" value="C:endoplasmic reticulum membrane"/>
    <property type="evidence" value="ECO:0007669"/>
    <property type="project" value="UniProtKB-SubCell"/>
</dbReference>
<dbReference type="Proteomes" id="UP000078113">
    <property type="component" value="Unassembled WGS sequence"/>
</dbReference>
<dbReference type="InterPro" id="IPR040039">
    <property type="entry name" value="PIGX"/>
</dbReference>
<feature type="transmembrane region" description="Helical" evidence="10">
    <location>
        <begin position="333"/>
        <end position="357"/>
    </location>
</feature>
<dbReference type="PANTHER" id="PTHR28650:SF1">
    <property type="entry name" value="PHOSPHATIDYLINOSITOL-GLYCAN BIOSYNTHESIS CLASS X PROTEIN"/>
    <property type="match status" value="1"/>
</dbReference>
<evidence type="ECO:0000256" key="5">
    <source>
        <dbReference type="ARBA" id="ARBA00022692"/>
    </source>
</evidence>
<dbReference type="AlphaFoldDB" id="A0A8X7NCZ8"/>
<keyword evidence="4 10" id="KW-0337">GPI-anchor biosynthesis</keyword>
<evidence type="ECO:0000256" key="9">
    <source>
        <dbReference type="ARBA" id="ARBA00023180"/>
    </source>
</evidence>
<dbReference type="InterPro" id="IPR013233">
    <property type="entry name" value="PIG-X/PBN1"/>
</dbReference>
<evidence type="ECO:0000313" key="11">
    <source>
        <dbReference type="EMBL" id="KAE8270204.1"/>
    </source>
</evidence>
<keyword evidence="8 10" id="KW-0472">Membrane</keyword>
<accession>A0A8X7NCZ8</accession>
<evidence type="ECO:0000256" key="3">
    <source>
        <dbReference type="ARBA" id="ARBA00010345"/>
    </source>
</evidence>
<dbReference type="GO" id="GO:0006506">
    <property type="term" value="P:GPI anchor biosynthetic process"/>
    <property type="evidence" value="ECO:0007669"/>
    <property type="project" value="UniProtKB-KW"/>
</dbReference>
<evidence type="ECO:0000256" key="8">
    <source>
        <dbReference type="ARBA" id="ARBA00023136"/>
    </source>
</evidence>
<dbReference type="Pfam" id="PF08320">
    <property type="entry name" value="PIG-X"/>
    <property type="match status" value="2"/>
</dbReference>
<keyword evidence="6 10" id="KW-0256">Endoplasmic reticulum</keyword>
<evidence type="ECO:0000256" key="2">
    <source>
        <dbReference type="ARBA" id="ARBA00004687"/>
    </source>
</evidence>
<comment type="function">
    <text evidence="10">Required for proper folding and/or the stability of a subset of proteins in the endoplasmic reticulum. Component of glycosylphosphatidylinositol-mannosyltransferase 1 which transfers the first of the 4 mannoses in the GPI-anchor precursors during GPI-anchor biosynthesis. Probably acts by stabilizing the mannosyltransferase GPI14.</text>
</comment>
<evidence type="ECO:0000313" key="12">
    <source>
        <dbReference type="Proteomes" id="UP000078113"/>
    </source>
</evidence>
<dbReference type="EMBL" id="LWDG02000059">
    <property type="protein sequence ID" value="KAE8270204.1"/>
    <property type="molecule type" value="Genomic_DNA"/>
</dbReference>
<protein>
    <recommendedName>
        <fullName evidence="10">Protein PBN1</fullName>
    </recommendedName>
</protein>
<keyword evidence="9" id="KW-0325">Glycoprotein</keyword>
<name>A0A8X7NCZ8_9BASI</name>
<proteinExistence type="inferred from homology"/>